<accession>A0ABP5IHV2</accession>
<sequence>MSRPATPVVLLAGVPGAGKSRALRVIARARPEVRLADPDRMRLRLSRLAPALPYSAARPIVHTLAHLAVLTQLLRPSGTPLVIHDPGTRRWSRRLILRLALRRGLLPAILCIDIGREEALAGQHARGRVVRPAAFEAHWRRWQELRARVLAGGELSPGEEWPEARLVTRATAVPEILRRVDRGGRDRVTDTAPAAHT</sequence>
<gene>
    <name evidence="1" type="ORF">GCM10009823_22470</name>
</gene>
<dbReference type="Gene3D" id="3.40.50.300">
    <property type="entry name" value="P-loop containing nucleotide triphosphate hydrolases"/>
    <property type="match status" value="1"/>
</dbReference>
<organism evidence="1 2">
    <name type="scientific">Brevibacterium salitolerans</name>
    <dbReference type="NCBI Taxonomy" id="1403566"/>
    <lineage>
        <taxon>Bacteria</taxon>
        <taxon>Bacillati</taxon>
        <taxon>Actinomycetota</taxon>
        <taxon>Actinomycetes</taxon>
        <taxon>Micrococcales</taxon>
        <taxon>Brevibacteriaceae</taxon>
        <taxon>Brevibacterium</taxon>
    </lineage>
</organism>
<name>A0ABP5IHV2_9MICO</name>
<evidence type="ECO:0000313" key="1">
    <source>
        <dbReference type="EMBL" id="GAA2100219.1"/>
    </source>
</evidence>
<comment type="caution">
    <text evidence="1">The sequence shown here is derived from an EMBL/GenBank/DDBJ whole genome shotgun (WGS) entry which is preliminary data.</text>
</comment>
<dbReference type="EMBL" id="BAAAPZ010000008">
    <property type="protein sequence ID" value="GAA2100219.1"/>
    <property type="molecule type" value="Genomic_DNA"/>
</dbReference>
<dbReference type="SUPFAM" id="SSF52540">
    <property type="entry name" value="P-loop containing nucleoside triphosphate hydrolases"/>
    <property type="match status" value="1"/>
</dbReference>
<dbReference type="RefSeq" id="WP_344337301.1">
    <property type="nucleotide sequence ID" value="NZ_BAAAPZ010000008.1"/>
</dbReference>
<dbReference type="Proteomes" id="UP001500984">
    <property type="component" value="Unassembled WGS sequence"/>
</dbReference>
<proteinExistence type="predicted"/>
<protein>
    <recommendedName>
        <fullName evidence="3">AAA domain-containing protein</fullName>
    </recommendedName>
</protein>
<dbReference type="Pfam" id="PF13671">
    <property type="entry name" value="AAA_33"/>
    <property type="match status" value="1"/>
</dbReference>
<evidence type="ECO:0008006" key="3">
    <source>
        <dbReference type="Google" id="ProtNLM"/>
    </source>
</evidence>
<dbReference type="InterPro" id="IPR027417">
    <property type="entry name" value="P-loop_NTPase"/>
</dbReference>
<keyword evidence="2" id="KW-1185">Reference proteome</keyword>
<evidence type="ECO:0000313" key="2">
    <source>
        <dbReference type="Proteomes" id="UP001500984"/>
    </source>
</evidence>
<reference evidence="2" key="1">
    <citation type="journal article" date="2019" name="Int. J. Syst. Evol. Microbiol.">
        <title>The Global Catalogue of Microorganisms (GCM) 10K type strain sequencing project: providing services to taxonomists for standard genome sequencing and annotation.</title>
        <authorList>
            <consortium name="The Broad Institute Genomics Platform"/>
            <consortium name="The Broad Institute Genome Sequencing Center for Infectious Disease"/>
            <person name="Wu L."/>
            <person name="Ma J."/>
        </authorList>
    </citation>
    <scope>NUCLEOTIDE SEQUENCE [LARGE SCALE GENOMIC DNA]</scope>
    <source>
        <strain evidence="2">JCM 15900</strain>
    </source>
</reference>